<dbReference type="EMBL" id="BPLR01002655">
    <property type="protein sequence ID" value="GIX76256.1"/>
    <property type="molecule type" value="Genomic_DNA"/>
</dbReference>
<proteinExistence type="predicted"/>
<comment type="caution">
    <text evidence="2">The sequence shown here is derived from an EMBL/GenBank/DDBJ whole genome shotgun (WGS) entry which is preliminary data.</text>
</comment>
<name>A0AAV4MXY8_CAEEX</name>
<gene>
    <name evidence="2" type="ORF">CEXT_641011</name>
</gene>
<evidence type="ECO:0000256" key="1">
    <source>
        <dbReference type="SAM" id="MobiDB-lite"/>
    </source>
</evidence>
<sequence length="87" mass="9723">MTSRSCHIPIGGLWKISRPNPSRGPLRNHYPEKGAHVARSNEVETRTSQSCHIPIGGALRRFPTLIPPEDSFEITPRNRAHVTSSEK</sequence>
<dbReference type="Proteomes" id="UP001054945">
    <property type="component" value="Unassembled WGS sequence"/>
</dbReference>
<feature type="region of interest" description="Disordered" evidence="1">
    <location>
        <begin position="67"/>
        <end position="87"/>
    </location>
</feature>
<reference evidence="2 3" key="1">
    <citation type="submission" date="2021-06" db="EMBL/GenBank/DDBJ databases">
        <title>Caerostris extrusa draft genome.</title>
        <authorList>
            <person name="Kono N."/>
            <person name="Arakawa K."/>
        </authorList>
    </citation>
    <scope>NUCLEOTIDE SEQUENCE [LARGE SCALE GENOMIC DNA]</scope>
</reference>
<keyword evidence="3" id="KW-1185">Reference proteome</keyword>
<evidence type="ECO:0000313" key="2">
    <source>
        <dbReference type="EMBL" id="GIX76256.1"/>
    </source>
</evidence>
<evidence type="ECO:0000313" key="3">
    <source>
        <dbReference type="Proteomes" id="UP001054945"/>
    </source>
</evidence>
<accession>A0AAV4MXY8</accession>
<protein>
    <submittedName>
        <fullName evidence="2">Uncharacterized protein</fullName>
    </submittedName>
</protein>
<dbReference type="AlphaFoldDB" id="A0AAV4MXY8"/>
<organism evidence="2 3">
    <name type="scientific">Caerostris extrusa</name>
    <name type="common">Bark spider</name>
    <name type="synonym">Caerostris bankana</name>
    <dbReference type="NCBI Taxonomy" id="172846"/>
    <lineage>
        <taxon>Eukaryota</taxon>
        <taxon>Metazoa</taxon>
        <taxon>Ecdysozoa</taxon>
        <taxon>Arthropoda</taxon>
        <taxon>Chelicerata</taxon>
        <taxon>Arachnida</taxon>
        <taxon>Araneae</taxon>
        <taxon>Araneomorphae</taxon>
        <taxon>Entelegynae</taxon>
        <taxon>Araneoidea</taxon>
        <taxon>Araneidae</taxon>
        <taxon>Caerostris</taxon>
    </lineage>
</organism>